<feature type="region of interest" description="Disordered" evidence="1">
    <location>
        <begin position="1"/>
        <end position="37"/>
    </location>
</feature>
<evidence type="ECO:0000313" key="3">
    <source>
        <dbReference type="Proteomes" id="UP000663722"/>
    </source>
</evidence>
<sequence length="37" mass="4142">MLGVRTRFVSPSGKGKLSRPTKTRKSHVPLSFSKKKN</sequence>
<reference evidence="2" key="1">
    <citation type="journal article" date="2021" name="Microb. Physiol.">
        <title>Proteogenomic Insights into the Physiology of Marine, Sulfate-Reducing, Filamentous Desulfonema limicola and Desulfonema magnum.</title>
        <authorList>
            <person name="Schnaars V."/>
            <person name="Wohlbrand L."/>
            <person name="Scheve S."/>
            <person name="Hinrichs C."/>
            <person name="Reinhardt R."/>
            <person name="Rabus R."/>
        </authorList>
    </citation>
    <scope>NUCLEOTIDE SEQUENCE</scope>
    <source>
        <strain evidence="2">4be13</strain>
    </source>
</reference>
<dbReference type="EMBL" id="CP061800">
    <property type="protein sequence ID" value="QTA87953.1"/>
    <property type="molecule type" value="Genomic_DNA"/>
</dbReference>
<gene>
    <name evidence="2" type="ORF">dnm_039920</name>
</gene>
<feature type="compositionally biased region" description="Basic residues" evidence="1">
    <location>
        <begin position="16"/>
        <end position="37"/>
    </location>
</feature>
<proteinExistence type="predicted"/>
<keyword evidence="3" id="KW-1185">Reference proteome</keyword>
<name>A0A975BM08_9BACT</name>
<dbReference type="KEGG" id="dmm:dnm_039920"/>
<dbReference type="AlphaFoldDB" id="A0A975BM08"/>
<evidence type="ECO:0000256" key="1">
    <source>
        <dbReference type="SAM" id="MobiDB-lite"/>
    </source>
</evidence>
<protein>
    <submittedName>
        <fullName evidence="2">Uncharacterized protein</fullName>
    </submittedName>
</protein>
<organism evidence="2 3">
    <name type="scientific">Desulfonema magnum</name>
    <dbReference type="NCBI Taxonomy" id="45655"/>
    <lineage>
        <taxon>Bacteria</taxon>
        <taxon>Pseudomonadati</taxon>
        <taxon>Thermodesulfobacteriota</taxon>
        <taxon>Desulfobacteria</taxon>
        <taxon>Desulfobacterales</taxon>
        <taxon>Desulfococcaceae</taxon>
        <taxon>Desulfonema</taxon>
    </lineage>
</organism>
<dbReference type="Proteomes" id="UP000663722">
    <property type="component" value="Chromosome"/>
</dbReference>
<accession>A0A975BM08</accession>
<evidence type="ECO:0000313" key="2">
    <source>
        <dbReference type="EMBL" id="QTA87953.1"/>
    </source>
</evidence>